<keyword evidence="4" id="KW-1185">Reference proteome</keyword>
<keyword evidence="1" id="KW-0547">Nucleotide-binding</keyword>
<proteinExistence type="predicted"/>
<dbReference type="Gene3D" id="3.40.50.300">
    <property type="entry name" value="P-loop containing nucleotide triphosphate hydrolases"/>
    <property type="match status" value="1"/>
</dbReference>
<sequence length="138" mass="15600">MQNGMVSVERILNMCALPSEHLDKGHIQTPSGWPSKGGIRFDNFSLRYDDSLALREITANIDGNQKALFRMNKASTGRIFIDGVDINCLQLRDLRSHLAIIPQEPVLFVGTVRRNLDPFNEYSDEALWTALDQVELKV</sequence>
<feature type="non-terminal residue" evidence="3">
    <location>
        <position position="138"/>
    </location>
</feature>
<dbReference type="EMBL" id="CATQJA010000738">
    <property type="protein sequence ID" value="CAJ0563663.1"/>
    <property type="molecule type" value="Genomic_DNA"/>
</dbReference>
<dbReference type="InterPro" id="IPR050173">
    <property type="entry name" value="ABC_transporter_C-like"/>
</dbReference>
<dbReference type="GO" id="GO:0042626">
    <property type="term" value="F:ATPase-coupled transmembrane transporter activity"/>
    <property type="evidence" value="ECO:0007669"/>
    <property type="project" value="TreeGrafter"/>
</dbReference>
<protein>
    <recommendedName>
        <fullName evidence="5">ABC transporter domain-containing protein</fullName>
    </recommendedName>
</protein>
<dbReference type="PANTHER" id="PTHR24223">
    <property type="entry name" value="ATP-BINDING CASSETTE SUB-FAMILY C"/>
    <property type="match status" value="1"/>
</dbReference>
<evidence type="ECO:0000313" key="3">
    <source>
        <dbReference type="EMBL" id="CAJ0563663.1"/>
    </source>
</evidence>
<evidence type="ECO:0008006" key="5">
    <source>
        <dbReference type="Google" id="ProtNLM"/>
    </source>
</evidence>
<dbReference type="Proteomes" id="UP001177023">
    <property type="component" value="Unassembled WGS sequence"/>
</dbReference>
<comment type="caution">
    <text evidence="3">The sequence shown here is derived from an EMBL/GenBank/DDBJ whole genome shotgun (WGS) entry which is preliminary data.</text>
</comment>
<dbReference type="GO" id="GO:0016020">
    <property type="term" value="C:membrane"/>
    <property type="evidence" value="ECO:0007669"/>
    <property type="project" value="TreeGrafter"/>
</dbReference>
<evidence type="ECO:0000256" key="1">
    <source>
        <dbReference type="ARBA" id="ARBA00022741"/>
    </source>
</evidence>
<dbReference type="InterPro" id="IPR027417">
    <property type="entry name" value="P-loop_NTPase"/>
</dbReference>
<evidence type="ECO:0000313" key="4">
    <source>
        <dbReference type="Proteomes" id="UP001177023"/>
    </source>
</evidence>
<organism evidence="3 4">
    <name type="scientific">Mesorhabditis spiculigera</name>
    <dbReference type="NCBI Taxonomy" id="96644"/>
    <lineage>
        <taxon>Eukaryota</taxon>
        <taxon>Metazoa</taxon>
        <taxon>Ecdysozoa</taxon>
        <taxon>Nematoda</taxon>
        <taxon>Chromadorea</taxon>
        <taxon>Rhabditida</taxon>
        <taxon>Rhabditina</taxon>
        <taxon>Rhabditomorpha</taxon>
        <taxon>Rhabditoidea</taxon>
        <taxon>Rhabditidae</taxon>
        <taxon>Mesorhabditinae</taxon>
        <taxon>Mesorhabditis</taxon>
    </lineage>
</organism>
<keyword evidence="2" id="KW-0067">ATP-binding</keyword>
<dbReference type="AlphaFoldDB" id="A0AA36FQW0"/>
<gene>
    <name evidence="3" type="ORF">MSPICULIGERA_LOCUS2516</name>
</gene>
<accession>A0AA36FQW0</accession>
<dbReference type="GO" id="GO:0005524">
    <property type="term" value="F:ATP binding"/>
    <property type="evidence" value="ECO:0007669"/>
    <property type="project" value="UniProtKB-KW"/>
</dbReference>
<name>A0AA36FQW0_9BILA</name>
<dbReference type="SUPFAM" id="SSF52540">
    <property type="entry name" value="P-loop containing nucleoside triphosphate hydrolases"/>
    <property type="match status" value="1"/>
</dbReference>
<evidence type="ECO:0000256" key="2">
    <source>
        <dbReference type="ARBA" id="ARBA00022840"/>
    </source>
</evidence>
<reference evidence="3" key="1">
    <citation type="submission" date="2023-06" db="EMBL/GenBank/DDBJ databases">
        <authorList>
            <person name="Delattre M."/>
        </authorList>
    </citation>
    <scope>NUCLEOTIDE SEQUENCE</scope>
    <source>
        <strain evidence="3">AF72</strain>
    </source>
</reference>